<reference evidence="2 3" key="1">
    <citation type="submission" date="2019-02" db="EMBL/GenBank/DDBJ databases">
        <title>Draft Genome Sequences of Six Type Strains of the Genus Massilia.</title>
        <authorList>
            <person name="Miess H."/>
            <person name="Frediansyhah A."/>
            <person name="Gross H."/>
        </authorList>
    </citation>
    <scope>NUCLEOTIDE SEQUENCE [LARGE SCALE GENOMIC DNA]</scope>
    <source>
        <strain evidence="2 3">DSM 17473</strain>
    </source>
</reference>
<sequence length="146" mass="16410">MRHETADDERSEQWADSAHRWTNTSAEPREVAALPRPVPDGARNRRSRHDRKPAAPLLVRVDDVSVDDQCRRTLRKLAAAGCIQANVPYSIEHFQVAEQDLQYLKQHGVVHAEASTLLQPMLLSYERQKAGADVGKITVILNVNLV</sequence>
<evidence type="ECO:0000256" key="1">
    <source>
        <dbReference type="SAM" id="MobiDB-lite"/>
    </source>
</evidence>
<protein>
    <submittedName>
        <fullName evidence="2">Uncharacterized protein</fullName>
    </submittedName>
</protein>
<proteinExistence type="predicted"/>
<dbReference type="Proteomes" id="UP000290637">
    <property type="component" value="Chromosome"/>
</dbReference>
<gene>
    <name evidence="2" type="ORF">EWM63_28625</name>
</gene>
<keyword evidence="3" id="KW-1185">Reference proteome</keyword>
<evidence type="ECO:0000313" key="3">
    <source>
        <dbReference type="Proteomes" id="UP000290637"/>
    </source>
</evidence>
<dbReference type="KEGG" id="plue:EWM63_28625"/>
<accession>A0A4P6L6E2</accession>
<name>A0A4P6L6E2_9BURK</name>
<feature type="region of interest" description="Disordered" evidence="1">
    <location>
        <begin position="1"/>
        <end position="54"/>
    </location>
</feature>
<evidence type="ECO:0000313" key="2">
    <source>
        <dbReference type="EMBL" id="QBE66442.1"/>
    </source>
</evidence>
<feature type="compositionally biased region" description="Acidic residues" evidence="1">
    <location>
        <begin position="1"/>
        <end position="10"/>
    </location>
</feature>
<organism evidence="2 3">
    <name type="scientific">Pseudoduganella lutea</name>
    <dbReference type="NCBI Taxonomy" id="321985"/>
    <lineage>
        <taxon>Bacteria</taxon>
        <taxon>Pseudomonadati</taxon>
        <taxon>Pseudomonadota</taxon>
        <taxon>Betaproteobacteria</taxon>
        <taxon>Burkholderiales</taxon>
        <taxon>Oxalobacteraceae</taxon>
        <taxon>Telluria group</taxon>
        <taxon>Pseudoduganella</taxon>
    </lineage>
</organism>
<dbReference type="AlphaFoldDB" id="A0A4P6L6E2"/>
<dbReference type="EMBL" id="CP035913">
    <property type="protein sequence ID" value="QBE66442.1"/>
    <property type="molecule type" value="Genomic_DNA"/>
</dbReference>
<dbReference type="RefSeq" id="WP_130189549.1">
    <property type="nucleotide sequence ID" value="NZ_CP035913.1"/>
</dbReference>